<dbReference type="GeneID" id="16607538"/>
<organism evidence="2 3">
    <name type="scientific">Pandoravirus salinus</name>
    <dbReference type="NCBI Taxonomy" id="1349410"/>
    <lineage>
        <taxon>Viruses</taxon>
        <taxon>Pandoravirus</taxon>
    </lineage>
</organism>
<name>S4W1R7_9VIRU</name>
<proteinExistence type="predicted"/>
<dbReference type="InterPro" id="IPR036047">
    <property type="entry name" value="F-box-like_dom_sf"/>
</dbReference>
<dbReference type="EMBL" id="KC977571">
    <property type="protein sequence ID" value="AGO85751.1"/>
    <property type="molecule type" value="Genomic_DNA"/>
</dbReference>
<reference evidence="2 3" key="1">
    <citation type="journal article" date="2013" name="Science">
        <title>Pandoraviruses: amoeba viruses with genomes up to 2.5 Mb reaching that of parasitic eukaryotes.</title>
        <authorList>
            <person name="Philippe N."/>
            <person name="Legendre M."/>
            <person name="Doutre G."/>
            <person name="Coute Y."/>
            <person name="Poirot O."/>
            <person name="Lescot M."/>
            <person name="Arslan D."/>
            <person name="Seltzer V."/>
            <person name="Bertaux L."/>
            <person name="Bruley C."/>
            <person name="Garin J."/>
            <person name="Claverie J.M."/>
            <person name="Abergel C."/>
        </authorList>
    </citation>
    <scope>NUCLEOTIDE SEQUENCE [LARGE SCALE GENOMIC DNA]</scope>
</reference>
<evidence type="ECO:0000313" key="3">
    <source>
        <dbReference type="Proteomes" id="UP000204584"/>
    </source>
</evidence>
<dbReference type="Gene3D" id="1.20.1280.50">
    <property type="match status" value="1"/>
</dbReference>
<gene>
    <name evidence="2" type="ORF">psal_cds_1355</name>
</gene>
<dbReference type="SUPFAM" id="SSF81383">
    <property type="entry name" value="F-box domain"/>
    <property type="match status" value="1"/>
</dbReference>
<accession>S4W1R7</accession>
<protein>
    <submittedName>
        <fullName evidence="2">F-box domain containing protein</fullName>
    </submittedName>
</protein>
<dbReference type="InterPro" id="IPR001810">
    <property type="entry name" value="F-box_dom"/>
</dbReference>
<evidence type="ECO:0000259" key="1">
    <source>
        <dbReference type="PROSITE" id="PS50181"/>
    </source>
</evidence>
<evidence type="ECO:0000313" key="2">
    <source>
        <dbReference type="EMBL" id="AGO85751.1"/>
    </source>
</evidence>
<feature type="domain" description="F-box" evidence="1">
    <location>
        <begin position="3"/>
        <end position="49"/>
    </location>
</feature>
<dbReference type="KEGG" id="vg:16607538"/>
<dbReference type="RefSeq" id="YP_008438830.1">
    <property type="nucleotide sequence ID" value="NC_022098.1"/>
</dbReference>
<dbReference type="Proteomes" id="UP000204584">
    <property type="component" value="Segment"/>
</dbReference>
<keyword evidence="3" id="KW-1185">Reference proteome</keyword>
<sequence>MTDTAIYDLPPEVHTHILMACAPRDIESLGATCHTMRAAARDLHLWRRLFERDYGHLYPTRSGHARWPTNGVLCDPWVDALCDEWGIGTPSIRLPPPGEAWVPQPFMHMQSTGKDARWLYAFHATSRHTSGDRTPFACASSDNYVVTFSCFPATWTESADCSVFAWKVTVDDIDIICSNFPKRNLHSHVKIDRVGRHTRWLVGDLACPAATFFVKGLQTVPQRSDLDRSGQIEARGAKVRQRFEYSDGSATDQILNGKNTHCAVTRYPNGDRVHYSLIHGRVTQIDKFVCSETCPVAEFAGRSICPAGWAWATATLGPGDSNEHYYWPKGECDDALAFRDYVLRDLIGWHPLLREIALAHIDDT</sequence>
<dbReference type="Pfam" id="PF12937">
    <property type="entry name" value="F-box-like"/>
    <property type="match status" value="1"/>
</dbReference>
<dbReference type="PROSITE" id="PS50181">
    <property type="entry name" value="FBOX"/>
    <property type="match status" value="1"/>
</dbReference>